<protein>
    <submittedName>
        <fullName evidence="1">Dipeptidase</fullName>
    </submittedName>
</protein>
<gene>
    <name evidence="1" type="ORF">ACFL27_01545</name>
</gene>
<name>A0ABV6YRX9_UNCC1</name>
<dbReference type="Gene3D" id="3.20.20.140">
    <property type="entry name" value="Metal-dependent hydrolases"/>
    <property type="match status" value="1"/>
</dbReference>
<dbReference type="PANTHER" id="PTHR10443:SF12">
    <property type="entry name" value="DIPEPTIDASE"/>
    <property type="match status" value="1"/>
</dbReference>
<sequence length="342" mass="37514">MTASFQADVLRLHEESFVVDLHVDSFLLSRQFGYDFLKPHRAWLPFGALGSHADLPRMKAGGVDAAGFGIVVNPLLGPGKAWRSSMRQIALFHDACERSQDQLTFAAAPDSALKLKQGGVRSGFLGLEGAHCLGDQLTNVESAYHNGVRYITLTHFSSNKAACCAKGLGSDPAKGLTSWGCELIAEMNRLGMIIDLAHVNRAGFLEAIRLSKTPCMVSHGGVASVRPHWRNTDHDMLQALVDSGGIMGIIFAPQFISDHYRDTSEAVLRHIDYMVTHFGEDSVAIGSDFDGYILTTPEDLRDIAMMPGLTAGMMRKGYSIERIQKILGLNFIRVWQACYRTN</sequence>
<evidence type="ECO:0000313" key="1">
    <source>
        <dbReference type="EMBL" id="MFC1848866.1"/>
    </source>
</evidence>
<dbReference type="EMBL" id="JBHPBY010000010">
    <property type="protein sequence ID" value="MFC1848866.1"/>
    <property type="molecule type" value="Genomic_DNA"/>
</dbReference>
<evidence type="ECO:0000313" key="2">
    <source>
        <dbReference type="Proteomes" id="UP001594351"/>
    </source>
</evidence>
<dbReference type="SUPFAM" id="SSF51556">
    <property type="entry name" value="Metallo-dependent hydrolases"/>
    <property type="match status" value="1"/>
</dbReference>
<dbReference type="CDD" id="cd01301">
    <property type="entry name" value="rDP_like"/>
    <property type="match status" value="1"/>
</dbReference>
<keyword evidence="2" id="KW-1185">Reference proteome</keyword>
<dbReference type="InterPro" id="IPR008257">
    <property type="entry name" value="Pept_M19"/>
</dbReference>
<dbReference type="PROSITE" id="PS51365">
    <property type="entry name" value="RENAL_DIPEPTIDASE_2"/>
    <property type="match status" value="1"/>
</dbReference>
<dbReference type="PANTHER" id="PTHR10443">
    <property type="entry name" value="MICROSOMAL DIPEPTIDASE"/>
    <property type="match status" value="1"/>
</dbReference>
<organism evidence="1 2">
    <name type="scientific">candidate division CSSED10-310 bacterium</name>
    <dbReference type="NCBI Taxonomy" id="2855610"/>
    <lineage>
        <taxon>Bacteria</taxon>
        <taxon>Bacteria division CSSED10-310</taxon>
    </lineage>
</organism>
<dbReference type="InterPro" id="IPR032466">
    <property type="entry name" value="Metal_Hydrolase"/>
</dbReference>
<comment type="caution">
    <text evidence="1">The sequence shown here is derived from an EMBL/GenBank/DDBJ whole genome shotgun (WGS) entry which is preliminary data.</text>
</comment>
<proteinExistence type="predicted"/>
<dbReference type="Proteomes" id="UP001594351">
    <property type="component" value="Unassembled WGS sequence"/>
</dbReference>
<dbReference type="Pfam" id="PF01244">
    <property type="entry name" value="Peptidase_M19"/>
    <property type="match status" value="1"/>
</dbReference>
<accession>A0ABV6YRX9</accession>
<reference evidence="1 2" key="1">
    <citation type="submission" date="2024-09" db="EMBL/GenBank/DDBJ databases">
        <title>Laminarin stimulates single cell rates of sulfate reduction while oxygen inhibits transcriptomic activity in coastal marine sediment.</title>
        <authorList>
            <person name="Lindsay M."/>
            <person name="Orcutt B."/>
            <person name="Emerson D."/>
            <person name="Stepanauskas R."/>
            <person name="D'Angelo T."/>
        </authorList>
    </citation>
    <scope>NUCLEOTIDE SEQUENCE [LARGE SCALE GENOMIC DNA]</scope>
    <source>
        <strain evidence="1">SAG AM-311-K15</strain>
    </source>
</reference>